<proteinExistence type="predicted"/>
<comment type="caution">
    <text evidence="1">The sequence shown here is derived from an EMBL/GenBank/DDBJ whole genome shotgun (WGS) entry which is preliminary data.</text>
</comment>
<evidence type="ECO:0000313" key="1">
    <source>
        <dbReference type="EMBL" id="HFZ08509.1"/>
    </source>
</evidence>
<accession>A0A7V3J926</accession>
<reference evidence="1" key="1">
    <citation type="journal article" date="2020" name="mSystems">
        <title>Genome- and Community-Level Interaction Insights into Carbon Utilization and Element Cycling Functions of Hydrothermarchaeota in Hydrothermal Sediment.</title>
        <authorList>
            <person name="Zhou Z."/>
            <person name="Liu Y."/>
            <person name="Xu W."/>
            <person name="Pan J."/>
            <person name="Luo Z.H."/>
            <person name="Li M."/>
        </authorList>
    </citation>
    <scope>NUCLEOTIDE SEQUENCE [LARGE SCALE GENOMIC DNA]</scope>
    <source>
        <strain evidence="1">SpSt-757</strain>
    </source>
</reference>
<organism evidence="1">
    <name type="scientific">candidate division CPR3 bacterium</name>
    <dbReference type="NCBI Taxonomy" id="2268181"/>
    <lineage>
        <taxon>Bacteria</taxon>
        <taxon>Bacteria division CPR3</taxon>
    </lineage>
</organism>
<protein>
    <submittedName>
        <fullName evidence="1">Uncharacterized protein</fullName>
    </submittedName>
</protein>
<sequence length="184" mass="20284">MLSKSKSFGLIETLIACGILMMAAGATTALGIISVHGTVLAKHKTEAYMIAQDAMERIKGARDQVWEKWNEADGITWQKFWDNATGDFEITRGVPDEFPEIQSALASQCVFINHDTGALTEAACTTNPPPGLKFQRFITKDAVDSSGIPSGNIYKVTVRVEWSDYGQTQSVSLVSYLTNWKPRY</sequence>
<dbReference type="AlphaFoldDB" id="A0A7V3J926"/>
<name>A0A7V3J926_UNCC3</name>
<gene>
    <name evidence="1" type="ORF">ENV41_00040</name>
</gene>
<dbReference type="EMBL" id="DTGG01000002">
    <property type="protein sequence ID" value="HFZ08509.1"/>
    <property type="molecule type" value="Genomic_DNA"/>
</dbReference>